<sequence>INISQDEYTRMMSVYLDSRQQHSTDTISIPKLITFYLVIQQQSESKLIKFWGHDEDALWKKK</sequence>
<evidence type="ECO:0000313" key="1">
    <source>
        <dbReference type="EMBL" id="RZC36410.1"/>
    </source>
</evidence>
<dbReference type="AlphaFoldDB" id="A0A482VUJ7"/>
<keyword evidence="2" id="KW-1185">Reference proteome</keyword>
<dbReference type="EMBL" id="QDEB01062320">
    <property type="protein sequence ID" value="RZC36410.1"/>
    <property type="molecule type" value="Genomic_DNA"/>
</dbReference>
<feature type="non-terminal residue" evidence="1">
    <location>
        <position position="1"/>
    </location>
</feature>
<proteinExistence type="predicted"/>
<gene>
    <name evidence="1" type="ORF">BDFB_002493</name>
</gene>
<evidence type="ECO:0000313" key="2">
    <source>
        <dbReference type="Proteomes" id="UP000292052"/>
    </source>
</evidence>
<dbReference type="OrthoDB" id="5949851at2759"/>
<accession>A0A482VUJ7</accession>
<protein>
    <submittedName>
        <fullName evidence="1">Uncharacterized protein</fullName>
    </submittedName>
</protein>
<reference evidence="1 2" key="1">
    <citation type="submission" date="2017-03" db="EMBL/GenBank/DDBJ databases">
        <title>Genome of the blue death feigning beetle - Asbolus verrucosus.</title>
        <authorList>
            <person name="Rider S.D."/>
        </authorList>
    </citation>
    <scope>NUCLEOTIDE SEQUENCE [LARGE SCALE GENOMIC DNA]</scope>
    <source>
        <strain evidence="1">Butters</strain>
        <tissue evidence="1">Head and leg muscle</tissue>
    </source>
</reference>
<dbReference type="Proteomes" id="UP000292052">
    <property type="component" value="Unassembled WGS sequence"/>
</dbReference>
<comment type="caution">
    <text evidence="1">The sequence shown here is derived from an EMBL/GenBank/DDBJ whole genome shotgun (WGS) entry which is preliminary data.</text>
</comment>
<organism evidence="1 2">
    <name type="scientific">Asbolus verrucosus</name>
    <name type="common">Desert ironclad beetle</name>
    <dbReference type="NCBI Taxonomy" id="1661398"/>
    <lineage>
        <taxon>Eukaryota</taxon>
        <taxon>Metazoa</taxon>
        <taxon>Ecdysozoa</taxon>
        <taxon>Arthropoda</taxon>
        <taxon>Hexapoda</taxon>
        <taxon>Insecta</taxon>
        <taxon>Pterygota</taxon>
        <taxon>Neoptera</taxon>
        <taxon>Endopterygota</taxon>
        <taxon>Coleoptera</taxon>
        <taxon>Polyphaga</taxon>
        <taxon>Cucujiformia</taxon>
        <taxon>Tenebrionidae</taxon>
        <taxon>Pimeliinae</taxon>
        <taxon>Asbolus</taxon>
    </lineage>
</organism>
<name>A0A482VUJ7_ASBVE</name>